<evidence type="ECO:0000259" key="1">
    <source>
        <dbReference type="PROSITE" id="PS50883"/>
    </source>
</evidence>
<dbReference type="CDD" id="cd01948">
    <property type="entry name" value="EAL"/>
    <property type="match status" value="1"/>
</dbReference>
<dbReference type="InterPro" id="IPR035919">
    <property type="entry name" value="EAL_sf"/>
</dbReference>
<evidence type="ECO:0000313" key="3">
    <source>
        <dbReference type="Proteomes" id="UP001580430"/>
    </source>
</evidence>
<organism evidence="2 3">
    <name type="scientific">Paenibacillus medicaginis</name>
    <dbReference type="NCBI Taxonomy" id="1470560"/>
    <lineage>
        <taxon>Bacteria</taxon>
        <taxon>Bacillati</taxon>
        <taxon>Bacillota</taxon>
        <taxon>Bacilli</taxon>
        <taxon>Bacillales</taxon>
        <taxon>Paenibacillaceae</taxon>
        <taxon>Paenibacillus</taxon>
    </lineage>
</organism>
<dbReference type="Gene3D" id="3.20.20.450">
    <property type="entry name" value="EAL domain"/>
    <property type="match status" value="1"/>
</dbReference>
<dbReference type="RefSeq" id="WP_375521390.1">
    <property type="nucleotide sequence ID" value="NZ_JBHIRY010000019.1"/>
</dbReference>
<dbReference type="PANTHER" id="PTHR33121:SF15">
    <property type="entry name" value="BLUE LIGHT- AND TEMPERATURE-REGULATED ANTIREPRESSOR BLUF"/>
    <property type="match status" value="1"/>
</dbReference>
<dbReference type="InterPro" id="IPR050706">
    <property type="entry name" value="Cyclic-di-GMP_PDE-like"/>
</dbReference>
<sequence length="343" mass="38594">MNCSSCSGILPSDDQGLLRFRPVVPSLVEVLGPIFNKMEVLPDNTAQLRYTNREELLELLKLLAITDKDGPGDVLVQVSGAVDIGLHGSWMPQDIVKSRIEYSELVHVILERCFASYMQPIVNLDTRIIGYEFLLRPLAGVRPFSPLELFEVARKTGLLSFLDNAARISAVETSARWLPRGIKRFINFLPSSIHDSQYCLSRTFDTIDQLALNPEDFVFEVVETERIDDMREIQHIFDEYRSRGMSVALDDLGAGYSTLEVMNRLQPDYVKIDRGIVDGCHKDADKQRQISQIVESAGRFAGQVLAEGIEQWEDFEFCRQAGVSLAQGYLFGKPEERPVSGMG</sequence>
<dbReference type="SMART" id="SM00052">
    <property type="entry name" value="EAL"/>
    <property type="match status" value="1"/>
</dbReference>
<feature type="domain" description="EAL" evidence="1">
    <location>
        <begin position="98"/>
        <end position="343"/>
    </location>
</feature>
<dbReference type="PANTHER" id="PTHR33121">
    <property type="entry name" value="CYCLIC DI-GMP PHOSPHODIESTERASE PDEF"/>
    <property type="match status" value="1"/>
</dbReference>
<dbReference type="Proteomes" id="UP001580430">
    <property type="component" value="Unassembled WGS sequence"/>
</dbReference>
<dbReference type="SUPFAM" id="SSF141868">
    <property type="entry name" value="EAL domain-like"/>
    <property type="match status" value="1"/>
</dbReference>
<dbReference type="EMBL" id="JBHIRY010000019">
    <property type="protein sequence ID" value="MFB5762279.1"/>
    <property type="molecule type" value="Genomic_DNA"/>
</dbReference>
<proteinExistence type="predicted"/>
<name>A0ABV5C433_9BACL</name>
<dbReference type="PROSITE" id="PS50883">
    <property type="entry name" value="EAL"/>
    <property type="match status" value="1"/>
</dbReference>
<protein>
    <submittedName>
        <fullName evidence="2">EAL domain-containing protein</fullName>
    </submittedName>
</protein>
<dbReference type="InterPro" id="IPR001633">
    <property type="entry name" value="EAL_dom"/>
</dbReference>
<comment type="caution">
    <text evidence="2">The sequence shown here is derived from an EMBL/GenBank/DDBJ whole genome shotgun (WGS) entry which is preliminary data.</text>
</comment>
<accession>A0ABV5C433</accession>
<evidence type="ECO:0000313" key="2">
    <source>
        <dbReference type="EMBL" id="MFB5762279.1"/>
    </source>
</evidence>
<keyword evidence="3" id="KW-1185">Reference proteome</keyword>
<reference evidence="2 3" key="1">
    <citation type="submission" date="2024-09" db="EMBL/GenBank/DDBJ databases">
        <title>Paenibacillus zeirhizospherea sp. nov., isolated from surface of the maize (Zea mays) roots in a horticulture field, Hungary.</title>
        <authorList>
            <person name="Marton D."/>
            <person name="Farkas M."/>
            <person name="Bedics A."/>
            <person name="Toth E."/>
            <person name="Tancsics A."/>
            <person name="Boka K."/>
            <person name="Marati G."/>
            <person name="Kriszt B."/>
            <person name="Cserhati M."/>
        </authorList>
    </citation>
    <scope>NUCLEOTIDE SEQUENCE [LARGE SCALE GENOMIC DNA]</scope>
    <source>
        <strain evidence="2 3">JCM 18446</strain>
    </source>
</reference>
<gene>
    <name evidence="2" type="ORF">ACE5LO_17975</name>
</gene>
<dbReference type="Pfam" id="PF00563">
    <property type="entry name" value="EAL"/>
    <property type="match status" value="1"/>
</dbReference>